<evidence type="ECO:0000313" key="2">
    <source>
        <dbReference type="EMBL" id="OAA38536.1"/>
    </source>
</evidence>
<proteinExistence type="predicted"/>
<dbReference type="AlphaFoldDB" id="A0A167A4C0"/>
<feature type="region of interest" description="Disordered" evidence="1">
    <location>
        <begin position="169"/>
        <end position="213"/>
    </location>
</feature>
<dbReference type="OrthoDB" id="4941389at2759"/>
<feature type="compositionally biased region" description="Low complexity" evidence="1">
    <location>
        <begin position="174"/>
        <end position="189"/>
    </location>
</feature>
<dbReference type="OMA" id="ICMDDMT"/>
<feature type="compositionally biased region" description="Low complexity" evidence="1">
    <location>
        <begin position="65"/>
        <end position="93"/>
    </location>
</feature>
<sequence>MAELPTISRKTTTERHPIQNARATRSRTRSLSGRNNQQQQSVLSPPPLSSSTSLTRSSPRRRHSSTTTLRSPAPRTSPTAENSPSSSLSPSTPNRQRLQSPSYWPLRSATTTSGISPAYWGQDTFISDGLSLDSTATLFGHSGGDDDDDHDDDHDDLFLSTFADADFSSPSTYPPFTTHSPPSEPSSQPVQFIFQPQRPPPPTPAPASSAASLRQTPACIRALAAPPRTTTERSSSSPAESQNTTFTTDGDGWDLLLSQGSGRSFSAKMPPPTPVQHVLNETTSQQANKRMRTSQPSATVDAKPSLPDDDDDDDLFGENITTQGSELIAAEDLTTIDLTEANQVPEELKKPEPDNRVKVSNFQCVICMDDVKTLTLTHCGKSHLFRTQTIYPLLSPPLQQRH</sequence>
<feature type="compositionally biased region" description="Polar residues" evidence="1">
    <location>
        <begin position="94"/>
        <end position="107"/>
    </location>
</feature>
<comment type="caution">
    <text evidence="2">The sequence shown here is derived from an EMBL/GenBank/DDBJ whole genome shotgun (WGS) entry which is preliminary data.</text>
</comment>
<organism evidence="2 3">
    <name type="scientific">Metarhizium rileyi (strain RCEF 4871)</name>
    <name type="common">Nomuraea rileyi</name>
    <dbReference type="NCBI Taxonomy" id="1649241"/>
    <lineage>
        <taxon>Eukaryota</taxon>
        <taxon>Fungi</taxon>
        <taxon>Dikarya</taxon>
        <taxon>Ascomycota</taxon>
        <taxon>Pezizomycotina</taxon>
        <taxon>Sordariomycetes</taxon>
        <taxon>Hypocreomycetidae</taxon>
        <taxon>Hypocreales</taxon>
        <taxon>Clavicipitaceae</taxon>
        <taxon>Metarhizium</taxon>
    </lineage>
</organism>
<evidence type="ECO:0000313" key="3">
    <source>
        <dbReference type="Proteomes" id="UP000243498"/>
    </source>
</evidence>
<feature type="compositionally biased region" description="Acidic residues" evidence="1">
    <location>
        <begin position="307"/>
        <end position="316"/>
    </location>
</feature>
<feature type="compositionally biased region" description="Polar residues" evidence="1">
    <location>
        <begin position="279"/>
        <end position="298"/>
    </location>
</feature>
<feature type="compositionally biased region" description="Polar residues" evidence="1">
    <location>
        <begin position="31"/>
        <end position="42"/>
    </location>
</feature>
<reference evidence="2 3" key="1">
    <citation type="journal article" date="2016" name="Genome Biol. Evol.">
        <title>Divergent and convergent evolution of fungal pathogenicity.</title>
        <authorList>
            <person name="Shang Y."/>
            <person name="Xiao G."/>
            <person name="Zheng P."/>
            <person name="Cen K."/>
            <person name="Zhan S."/>
            <person name="Wang C."/>
        </authorList>
    </citation>
    <scope>NUCLEOTIDE SEQUENCE [LARGE SCALE GENOMIC DNA]</scope>
    <source>
        <strain evidence="2 3">RCEF 4871</strain>
    </source>
</reference>
<dbReference type="Proteomes" id="UP000243498">
    <property type="component" value="Unassembled WGS sequence"/>
</dbReference>
<feature type="compositionally biased region" description="Low complexity" evidence="1">
    <location>
        <begin position="225"/>
        <end position="241"/>
    </location>
</feature>
<feature type="region of interest" description="Disordered" evidence="1">
    <location>
        <begin position="1"/>
        <end position="107"/>
    </location>
</feature>
<dbReference type="STRING" id="1081105.A0A167A4C0"/>
<protein>
    <recommendedName>
        <fullName evidence="4">Zinc finger, RING/FYVE/PHD-type</fullName>
    </recommendedName>
</protein>
<dbReference type="EMBL" id="AZHC01000025">
    <property type="protein sequence ID" value="OAA38536.1"/>
    <property type="molecule type" value="Genomic_DNA"/>
</dbReference>
<evidence type="ECO:0000256" key="1">
    <source>
        <dbReference type="SAM" id="MobiDB-lite"/>
    </source>
</evidence>
<feature type="region of interest" description="Disordered" evidence="1">
    <location>
        <begin position="225"/>
        <end position="318"/>
    </location>
</feature>
<keyword evidence="3" id="KW-1185">Reference proteome</keyword>
<name>A0A167A4C0_METRR</name>
<gene>
    <name evidence="2" type="ORF">NOR_06564</name>
</gene>
<accession>A0A167A4C0</accession>
<evidence type="ECO:0008006" key="4">
    <source>
        <dbReference type="Google" id="ProtNLM"/>
    </source>
</evidence>